<feature type="transmembrane region" description="Helical" evidence="1">
    <location>
        <begin position="18"/>
        <end position="38"/>
    </location>
</feature>
<evidence type="ECO:0000313" key="3">
    <source>
        <dbReference type="Proteomes" id="UP000245207"/>
    </source>
</evidence>
<feature type="transmembrane region" description="Helical" evidence="1">
    <location>
        <begin position="235"/>
        <end position="254"/>
    </location>
</feature>
<keyword evidence="1" id="KW-0812">Transmembrane</keyword>
<dbReference type="EMBL" id="PKPP01005212">
    <property type="protein sequence ID" value="PWA60982.1"/>
    <property type="molecule type" value="Genomic_DNA"/>
</dbReference>
<name>A0A2U1MIC8_ARTAN</name>
<reference evidence="2 3" key="1">
    <citation type="journal article" date="2018" name="Mol. Plant">
        <title>The genome of Artemisia annua provides insight into the evolution of Asteraceae family and artemisinin biosynthesis.</title>
        <authorList>
            <person name="Shen Q."/>
            <person name="Zhang L."/>
            <person name="Liao Z."/>
            <person name="Wang S."/>
            <person name="Yan T."/>
            <person name="Shi P."/>
            <person name="Liu M."/>
            <person name="Fu X."/>
            <person name="Pan Q."/>
            <person name="Wang Y."/>
            <person name="Lv Z."/>
            <person name="Lu X."/>
            <person name="Zhang F."/>
            <person name="Jiang W."/>
            <person name="Ma Y."/>
            <person name="Chen M."/>
            <person name="Hao X."/>
            <person name="Li L."/>
            <person name="Tang Y."/>
            <person name="Lv G."/>
            <person name="Zhou Y."/>
            <person name="Sun X."/>
            <person name="Brodelius P.E."/>
            <person name="Rose J.K.C."/>
            <person name="Tang K."/>
        </authorList>
    </citation>
    <scope>NUCLEOTIDE SEQUENCE [LARGE SCALE GENOMIC DNA]</scope>
    <source>
        <strain evidence="3">cv. Huhao1</strain>
        <tissue evidence="2">Leaf</tissue>
    </source>
</reference>
<feature type="transmembrane region" description="Helical" evidence="1">
    <location>
        <begin position="77"/>
        <end position="100"/>
    </location>
</feature>
<feature type="transmembrane region" description="Helical" evidence="1">
    <location>
        <begin position="157"/>
        <end position="174"/>
    </location>
</feature>
<keyword evidence="3" id="KW-1185">Reference proteome</keyword>
<keyword evidence="1" id="KW-1133">Transmembrane helix</keyword>
<proteinExistence type="predicted"/>
<gene>
    <name evidence="2" type="ORF">CTI12_AA378240</name>
</gene>
<feature type="transmembrane region" description="Helical" evidence="1">
    <location>
        <begin position="208"/>
        <end position="229"/>
    </location>
</feature>
<feature type="transmembrane region" description="Helical" evidence="1">
    <location>
        <begin position="106"/>
        <end position="124"/>
    </location>
</feature>
<organism evidence="2 3">
    <name type="scientific">Artemisia annua</name>
    <name type="common">Sweet wormwood</name>
    <dbReference type="NCBI Taxonomy" id="35608"/>
    <lineage>
        <taxon>Eukaryota</taxon>
        <taxon>Viridiplantae</taxon>
        <taxon>Streptophyta</taxon>
        <taxon>Embryophyta</taxon>
        <taxon>Tracheophyta</taxon>
        <taxon>Spermatophyta</taxon>
        <taxon>Magnoliopsida</taxon>
        <taxon>eudicotyledons</taxon>
        <taxon>Gunneridae</taxon>
        <taxon>Pentapetalae</taxon>
        <taxon>asterids</taxon>
        <taxon>campanulids</taxon>
        <taxon>Asterales</taxon>
        <taxon>Asteraceae</taxon>
        <taxon>Asteroideae</taxon>
        <taxon>Anthemideae</taxon>
        <taxon>Artemisiinae</taxon>
        <taxon>Artemisia</taxon>
    </lineage>
</organism>
<dbReference type="Proteomes" id="UP000245207">
    <property type="component" value="Unassembled WGS sequence"/>
</dbReference>
<dbReference type="AlphaFoldDB" id="A0A2U1MIC8"/>
<evidence type="ECO:0000313" key="2">
    <source>
        <dbReference type="EMBL" id="PWA60982.1"/>
    </source>
</evidence>
<comment type="caution">
    <text evidence="2">The sequence shown here is derived from an EMBL/GenBank/DDBJ whole genome shotgun (WGS) entry which is preliminary data.</text>
</comment>
<protein>
    <submittedName>
        <fullName evidence="2">Uncharacterized protein</fullName>
    </submittedName>
</protein>
<evidence type="ECO:0000256" key="1">
    <source>
        <dbReference type="SAM" id="Phobius"/>
    </source>
</evidence>
<feature type="transmembrane region" description="Helical" evidence="1">
    <location>
        <begin position="180"/>
        <end position="201"/>
    </location>
</feature>
<keyword evidence="1" id="KW-0472">Membrane</keyword>
<feature type="transmembrane region" description="Helical" evidence="1">
    <location>
        <begin position="50"/>
        <end position="70"/>
    </location>
</feature>
<sequence>MAVHNDKEQKEQDIIRKYFVRMGLPFVLLSILALYVAVGSKVFEDAPTTIGYLSMLIILGLFWFTLGILLDMRGLFLRVYASAGLCIQMSMILIFSIHFVWPRHEIAFGLVSSVLVSSLCFLANRREGKMELKFLRDIQQNERNEQWKFFVHRGLPWMNYAAVSLFFFNTWKAFENAPTTSVSLAVLNGLGLVCYFWAFVLRGLRLRVFAFVGLGIQICMIFIFLAHFVWPGHEIVVGLISIVLMVLVLVYELHLARLYRTQKRELELRFFF</sequence>
<accession>A0A2U1MIC8</accession>